<name>A0A061R9W2_9CHLO</name>
<keyword evidence="5 6" id="KW-0472">Membrane</keyword>
<dbReference type="SUPFAM" id="SSF144091">
    <property type="entry name" value="Rhomboid-like"/>
    <property type="match status" value="1"/>
</dbReference>
<proteinExistence type="inferred from homology"/>
<keyword evidence="3 6" id="KW-0812">Transmembrane</keyword>
<keyword evidence="4 6" id="KW-1133">Transmembrane helix</keyword>
<protein>
    <submittedName>
        <fullName evidence="8">Rhomboid family protein</fullName>
    </submittedName>
</protein>
<feature type="transmembrane region" description="Helical" evidence="6">
    <location>
        <begin position="164"/>
        <end position="184"/>
    </location>
</feature>
<evidence type="ECO:0000256" key="3">
    <source>
        <dbReference type="ARBA" id="ARBA00022692"/>
    </source>
</evidence>
<sequence length="283" mass="30637">MVNFLLRTRCSLQICPVSPSTSRPTPASRILVKGRSWAPRTTTSSALAPIGLGRYKKFERRGVEVLAGNGQDFDLFSTSTKPIQEKKDTGVGIFWLLVVNFALFALGNWAGQGWVKSLYLNGANPQWWQFVTCIFCHYSWSHLTQNAFFLYVFGKFVEEEEGAVGVWATYLICGIGGAIASYLLGGARGFSLGASGAVFGLFAVSVLVKLQFNFRKLLEFGILGQFVFQQLATEVKNQAAVASTSKLGSMVAGGVQVGHVAHIGGAFVGALLVLILSRIPEPE</sequence>
<evidence type="ECO:0000259" key="7">
    <source>
        <dbReference type="Pfam" id="PF01694"/>
    </source>
</evidence>
<dbReference type="InterPro" id="IPR035952">
    <property type="entry name" value="Rhomboid-like_sf"/>
</dbReference>
<evidence type="ECO:0000256" key="2">
    <source>
        <dbReference type="ARBA" id="ARBA00009045"/>
    </source>
</evidence>
<feature type="transmembrane region" description="Helical" evidence="6">
    <location>
        <begin position="190"/>
        <end position="208"/>
    </location>
</feature>
<dbReference type="GO" id="GO:0016020">
    <property type="term" value="C:membrane"/>
    <property type="evidence" value="ECO:0007669"/>
    <property type="project" value="UniProtKB-SubCell"/>
</dbReference>
<evidence type="ECO:0000256" key="5">
    <source>
        <dbReference type="ARBA" id="ARBA00023136"/>
    </source>
</evidence>
<feature type="transmembrane region" description="Helical" evidence="6">
    <location>
        <begin position="260"/>
        <end position="279"/>
    </location>
</feature>
<comment type="subcellular location">
    <subcellularLocation>
        <location evidence="1">Membrane</location>
        <topology evidence="1">Multi-pass membrane protein</topology>
    </subcellularLocation>
</comment>
<dbReference type="PANTHER" id="PTHR43066:SF5">
    <property type="entry name" value="RHOMBOID-LIKE PROTEIN 11, CHLOROPLASTIC-RELATED"/>
    <property type="match status" value="1"/>
</dbReference>
<dbReference type="GO" id="GO:0004252">
    <property type="term" value="F:serine-type endopeptidase activity"/>
    <property type="evidence" value="ECO:0007669"/>
    <property type="project" value="InterPro"/>
</dbReference>
<evidence type="ECO:0000256" key="4">
    <source>
        <dbReference type="ARBA" id="ARBA00022989"/>
    </source>
</evidence>
<dbReference type="Gene3D" id="1.20.1540.10">
    <property type="entry name" value="Rhomboid-like"/>
    <property type="match status" value="1"/>
</dbReference>
<feature type="transmembrane region" description="Helical" evidence="6">
    <location>
        <begin position="89"/>
        <end position="107"/>
    </location>
</feature>
<dbReference type="EMBL" id="GBEZ01019241">
    <property type="protein sequence ID" value="JAC67291.1"/>
    <property type="molecule type" value="Transcribed_RNA"/>
</dbReference>
<dbReference type="FunFam" id="1.20.1540.10:FF:000013">
    <property type="entry name" value="Rhomboid protease aarA"/>
    <property type="match status" value="1"/>
</dbReference>
<organism evidence="8">
    <name type="scientific">Tetraselmis sp. GSL018</name>
    <dbReference type="NCBI Taxonomy" id="582737"/>
    <lineage>
        <taxon>Eukaryota</taxon>
        <taxon>Viridiplantae</taxon>
        <taxon>Chlorophyta</taxon>
        <taxon>core chlorophytes</taxon>
        <taxon>Chlorodendrophyceae</taxon>
        <taxon>Chlorodendrales</taxon>
        <taxon>Chlorodendraceae</taxon>
        <taxon>Tetraselmis</taxon>
    </lineage>
</organism>
<gene>
    <name evidence="8" type="ORF">TSPGSL018_11516</name>
</gene>
<dbReference type="PANTHER" id="PTHR43066">
    <property type="entry name" value="RHOMBOID-RELATED PROTEIN"/>
    <property type="match status" value="1"/>
</dbReference>
<evidence type="ECO:0000256" key="1">
    <source>
        <dbReference type="ARBA" id="ARBA00004141"/>
    </source>
</evidence>
<evidence type="ECO:0000313" key="8">
    <source>
        <dbReference type="EMBL" id="JAC67291.1"/>
    </source>
</evidence>
<accession>A0A061R9W2</accession>
<dbReference type="AlphaFoldDB" id="A0A061R9W2"/>
<comment type="similarity">
    <text evidence="2">Belongs to the peptidase S54 family.</text>
</comment>
<evidence type="ECO:0000256" key="6">
    <source>
        <dbReference type="SAM" id="Phobius"/>
    </source>
</evidence>
<reference evidence="8" key="1">
    <citation type="submission" date="2014-05" db="EMBL/GenBank/DDBJ databases">
        <title>The transcriptome of the halophilic microalga Tetraselmis sp. GSL018 isolated from the Great Salt Lake, Utah.</title>
        <authorList>
            <person name="Jinkerson R.E."/>
            <person name="D'Adamo S."/>
            <person name="Posewitz M.C."/>
        </authorList>
    </citation>
    <scope>NUCLEOTIDE SEQUENCE</scope>
    <source>
        <strain evidence="8">GSL018</strain>
    </source>
</reference>
<feature type="domain" description="Peptidase S54 rhomboid" evidence="7">
    <location>
        <begin position="125"/>
        <end position="278"/>
    </location>
</feature>
<dbReference type="Pfam" id="PF01694">
    <property type="entry name" value="Rhomboid"/>
    <property type="match status" value="1"/>
</dbReference>
<dbReference type="InterPro" id="IPR022764">
    <property type="entry name" value="Peptidase_S54_rhomboid_dom"/>
</dbReference>